<dbReference type="EC" id="3.6.1.27" evidence="3 17"/>
<keyword evidence="12 17" id="KW-0046">Antibiotic resistance</keyword>
<keyword evidence="10 17" id="KW-1133">Transmembrane helix</keyword>
<keyword evidence="19" id="KW-1185">Reference proteome</keyword>
<feature type="transmembrane region" description="Helical" evidence="17">
    <location>
        <begin position="311"/>
        <end position="331"/>
    </location>
</feature>
<evidence type="ECO:0000256" key="16">
    <source>
        <dbReference type="ARBA" id="ARBA00047594"/>
    </source>
</evidence>
<evidence type="ECO:0000256" key="6">
    <source>
        <dbReference type="ARBA" id="ARBA00022692"/>
    </source>
</evidence>
<feature type="transmembrane region" description="Helical" evidence="17">
    <location>
        <begin position="55"/>
        <end position="75"/>
    </location>
</feature>
<sequence length="332" mass="34642">MSGHLTFVEAIVVGALQGASELFPVSSLGHSVLLPALVGGSWARDLDVAAPESPYLAFIVGLHVATALALILYFWRDWVRIITGLFTSIRYRRVSNADERLAWMIIIATIPVGIAGLALEHPFRTVLGRPVPAAIFLIINGCILYGAERLRRRSAAATAAQPAPALVNRAGAGAVFASASAPAQHGSVTEGSVTEGSEAIASDARVASRGFGQTTLIGAAQILALLPGISRSGVTMATGLWRGLSHEDAARFAFLLATPVILAAGALKVPDLFGPLGNGIHGQVLAGSAASFVCAYLAVRYLTRYFETRTLTPFAIYCAAAGVASLAWLGLR</sequence>
<dbReference type="Pfam" id="PF02673">
    <property type="entry name" value="BacA"/>
    <property type="match status" value="1"/>
</dbReference>
<accession>A0ABP9SV48</accession>
<comment type="similarity">
    <text evidence="2 17">Belongs to the UppP family.</text>
</comment>
<keyword evidence="9 17" id="KW-0573">Peptidoglycan synthesis</keyword>
<comment type="caution">
    <text evidence="18">The sequence shown here is derived from an EMBL/GenBank/DDBJ whole genome shotgun (WGS) entry which is preliminary data.</text>
</comment>
<reference evidence="19" key="1">
    <citation type="journal article" date="2019" name="Int. J. Syst. Evol. Microbiol.">
        <title>The Global Catalogue of Microorganisms (GCM) 10K type strain sequencing project: providing services to taxonomists for standard genome sequencing and annotation.</title>
        <authorList>
            <consortium name="The Broad Institute Genomics Platform"/>
            <consortium name="The Broad Institute Genome Sequencing Center for Infectious Disease"/>
            <person name="Wu L."/>
            <person name="Ma J."/>
        </authorList>
    </citation>
    <scope>NUCLEOTIDE SEQUENCE [LARGE SCALE GENOMIC DNA]</scope>
    <source>
        <strain evidence="19">JCM 18304</strain>
    </source>
</reference>
<evidence type="ECO:0000256" key="11">
    <source>
        <dbReference type="ARBA" id="ARBA00023136"/>
    </source>
</evidence>
<feature type="transmembrane region" description="Helical" evidence="17">
    <location>
        <begin position="279"/>
        <end position="299"/>
    </location>
</feature>
<evidence type="ECO:0000256" key="4">
    <source>
        <dbReference type="ARBA" id="ARBA00021581"/>
    </source>
</evidence>
<evidence type="ECO:0000256" key="9">
    <source>
        <dbReference type="ARBA" id="ARBA00022984"/>
    </source>
</evidence>
<keyword evidence="13 17" id="KW-0961">Cell wall biogenesis/degradation</keyword>
<dbReference type="EMBL" id="BAABJQ010000052">
    <property type="protein sequence ID" value="GAA5201674.1"/>
    <property type="molecule type" value="Genomic_DNA"/>
</dbReference>
<dbReference type="InterPro" id="IPR003824">
    <property type="entry name" value="UppP"/>
</dbReference>
<feature type="transmembrane region" description="Helical" evidence="17">
    <location>
        <begin position="249"/>
        <end position="267"/>
    </location>
</feature>
<organism evidence="18 19">
    <name type="scientific">Rugosimonospora acidiphila</name>
    <dbReference type="NCBI Taxonomy" id="556531"/>
    <lineage>
        <taxon>Bacteria</taxon>
        <taxon>Bacillati</taxon>
        <taxon>Actinomycetota</taxon>
        <taxon>Actinomycetes</taxon>
        <taxon>Micromonosporales</taxon>
        <taxon>Micromonosporaceae</taxon>
        <taxon>Rugosimonospora</taxon>
    </lineage>
</organism>
<evidence type="ECO:0000256" key="15">
    <source>
        <dbReference type="ARBA" id="ARBA00032932"/>
    </source>
</evidence>
<keyword evidence="5 17" id="KW-1003">Cell membrane</keyword>
<comment type="subcellular location">
    <subcellularLocation>
        <location evidence="1 17">Cell membrane</location>
        <topology evidence="1 17">Multi-pass membrane protein</topology>
    </subcellularLocation>
</comment>
<evidence type="ECO:0000256" key="10">
    <source>
        <dbReference type="ARBA" id="ARBA00022989"/>
    </source>
</evidence>
<comment type="catalytic activity">
    <reaction evidence="16 17">
        <text>di-trans,octa-cis-undecaprenyl diphosphate + H2O = di-trans,octa-cis-undecaprenyl phosphate + phosphate + H(+)</text>
        <dbReference type="Rhea" id="RHEA:28094"/>
        <dbReference type="ChEBI" id="CHEBI:15377"/>
        <dbReference type="ChEBI" id="CHEBI:15378"/>
        <dbReference type="ChEBI" id="CHEBI:43474"/>
        <dbReference type="ChEBI" id="CHEBI:58405"/>
        <dbReference type="ChEBI" id="CHEBI:60392"/>
        <dbReference type="EC" id="3.6.1.27"/>
    </reaction>
</comment>
<keyword evidence="11 17" id="KW-0472">Membrane</keyword>
<evidence type="ECO:0000256" key="14">
    <source>
        <dbReference type="ARBA" id="ARBA00032707"/>
    </source>
</evidence>
<evidence type="ECO:0000256" key="8">
    <source>
        <dbReference type="ARBA" id="ARBA00022960"/>
    </source>
</evidence>
<dbReference type="HAMAP" id="MF_01006">
    <property type="entry name" value="Undec_diphosphatase"/>
    <property type="match status" value="1"/>
</dbReference>
<name>A0ABP9SV48_9ACTN</name>
<evidence type="ECO:0000256" key="2">
    <source>
        <dbReference type="ARBA" id="ARBA00010621"/>
    </source>
</evidence>
<dbReference type="NCBIfam" id="NF001395">
    <property type="entry name" value="PRK00281.3-1"/>
    <property type="match status" value="1"/>
</dbReference>
<evidence type="ECO:0000256" key="5">
    <source>
        <dbReference type="ARBA" id="ARBA00022475"/>
    </source>
</evidence>
<evidence type="ECO:0000313" key="18">
    <source>
        <dbReference type="EMBL" id="GAA5201674.1"/>
    </source>
</evidence>
<evidence type="ECO:0000256" key="3">
    <source>
        <dbReference type="ARBA" id="ARBA00012374"/>
    </source>
</evidence>
<keyword evidence="7 17" id="KW-0378">Hydrolase</keyword>
<keyword evidence="8 17" id="KW-0133">Cell shape</keyword>
<keyword evidence="6 17" id="KW-0812">Transmembrane</keyword>
<comment type="miscellaneous">
    <text evidence="17">Bacitracin is thought to be involved in the inhibition of peptidoglycan synthesis by sequestering undecaprenyl diphosphate, thereby reducing the pool of lipid carrier available.</text>
</comment>
<evidence type="ECO:0000256" key="12">
    <source>
        <dbReference type="ARBA" id="ARBA00023251"/>
    </source>
</evidence>
<dbReference type="Proteomes" id="UP001501570">
    <property type="component" value="Unassembled WGS sequence"/>
</dbReference>
<evidence type="ECO:0000256" key="17">
    <source>
        <dbReference type="HAMAP-Rule" id="MF_01006"/>
    </source>
</evidence>
<evidence type="ECO:0000256" key="13">
    <source>
        <dbReference type="ARBA" id="ARBA00023316"/>
    </source>
</evidence>
<dbReference type="RefSeq" id="WP_345639164.1">
    <property type="nucleotide sequence ID" value="NZ_BAABJQ010000052.1"/>
</dbReference>
<proteinExistence type="inferred from homology"/>
<dbReference type="PANTHER" id="PTHR30622:SF4">
    <property type="entry name" value="UNDECAPRENYL-DIPHOSPHATASE"/>
    <property type="match status" value="1"/>
</dbReference>
<comment type="function">
    <text evidence="17">Catalyzes the dephosphorylation of undecaprenyl diphosphate (UPP). Confers resistance to bacitracin.</text>
</comment>
<feature type="transmembrane region" description="Helical" evidence="17">
    <location>
        <begin position="101"/>
        <end position="119"/>
    </location>
</feature>
<feature type="transmembrane region" description="Helical" evidence="17">
    <location>
        <begin position="131"/>
        <end position="147"/>
    </location>
</feature>
<evidence type="ECO:0000256" key="1">
    <source>
        <dbReference type="ARBA" id="ARBA00004651"/>
    </source>
</evidence>
<dbReference type="PANTHER" id="PTHR30622">
    <property type="entry name" value="UNDECAPRENYL-DIPHOSPHATASE"/>
    <property type="match status" value="1"/>
</dbReference>
<protein>
    <recommendedName>
        <fullName evidence="4 17">Undecaprenyl-diphosphatase</fullName>
        <ecNumber evidence="3 17">3.6.1.27</ecNumber>
    </recommendedName>
    <alternativeName>
        <fullName evidence="15 17">Bacitracin resistance protein</fullName>
    </alternativeName>
    <alternativeName>
        <fullName evidence="14 17">Undecaprenyl pyrophosphate phosphatase</fullName>
    </alternativeName>
</protein>
<evidence type="ECO:0000313" key="19">
    <source>
        <dbReference type="Proteomes" id="UP001501570"/>
    </source>
</evidence>
<gene>
    <name evidence="17" type="primary">uppP</name>
    <name evidence="18" type="ORF">GCM10023322_82150</name>
</gene>
<evidence type="ECO:0000256" key="7">
    <source>
        <dbReference type="ARBA" id="ARBA00022801"/>
    </source>
</evidence>